<keyword evidence="2" id="KW-0934">Plastid</keyword>
<sequence>MEGMVAALYREEATYLQVLRENLLRYIQRALLHFLTQIVPDRYIALNEVEVEFFEEQIRSISNRCIPLLTIEQLVILAEEARINGLKTEKQIVEHIEGPDNVAKTKDDTPISLSLSLSPPLDSHFFQREWNEEIKFNYENSNNIKGLDDISFPSLTNSTQLSEPNQKDIQTDSTSEKDPQTSLESQDTIFTSAGFGDLRALRKLIDVASANWEEKPLQVSTDLPGKEIKDHLLVTHPSILPESQSEYSTLLSRDPKQLLEWSKAIDIALRARLINLSYGINTILIDYGLITIDTSKETLRMIIEYAVEERAPVIPNLFRLKLPLDPTITGGKHDQTGLLLRCDDLESIDLRLVYSRRSLTRRQHTLQRLAKQKRYWKDRILTIEAEKRWFRQRNNNSTETQR</sequence>
<evidence type="ECO:0000313" key="2">
    <source>
        <dbReference type="EMBL" id="ACB42708.1"/>
    </source>
</evidence>
<feature type="region of interest" description="Disordered" evidence="1">
    <location>
        <begin position="155"/>
        <end position="185"/>
    </location>
</feature>
<feature type="compositionally biased region" description="Polar residues" evidence="1">
    <location>
        <begin position="155"/>
        <end position="164"/>
    </location>
</feature>
<dbReference type="GeneID" id="6481356"/>
<gene>
    <name evidence="2" type="ordered locus">PCC_0259</name>
</gene>
<accession>B1X439</accession>
<dbReference type="EMBL" id="CP000815">
    <property type="protein sequence ID" value="ACB42708.1"/>
    <property type="molecule type" value="Genomic_DNA"/>
</dbReference>
<name>B1X439_PAUCH</name>
<evidence type="ECO:0000256" key="1">
    <source>
        <dbReference type="SAM" id="MobiDB-lite"/>
    </source>
</evidence>
<geneLocation type="organellar chromatophore" evidence="2"/>
<dbReference type="AlphaFoldDB" id="B1X439"/>
<protein>
    <submittedName>
        <fullName evidence="2">Uncharacterized protein</fullName>
    </submittedName>
</protein>
<reference evidence="2" key="2">
    <citation type="journal article" date="2008" name="Curr. Biol.">
        <title>Chromatophore genome sequence of Paulinella sheds light on acquisition of photosynthesis by eukaryotes.</title>
        <authorList>
            <person name="Nowack E.C.M."/>
            <person name="Melkonian M."/>
            <person name="Gloeckner G."/>
        </authorList>
    </citation>
    <scope>NUCLEOTIDE SEQUENCE [LARGE SCALE GENOMIC DNA]</scope>
</reference>
<reference evidence="2" key="1">
    <citation type="submission" date="2007-08" db="EMBL/GenBank/DDBJ databases">
        <authorList>
            <person name="Gloeckner G."/>
            <person name="Nowack E."/>
            <person name="Melkonian M."/>
        </authorList>
    </citation>
    <scope>NUCLEOTIDE SEQUENCE</scope>
</reference>
<organism evidence="2">
    <name type="scientific">Paulinella chromatophora</name>
    <dbReference type="NCBI Taxonomy" id="39717"/>
    <lineage>
        <taxon>Eukaryota</taxon>
        <taxon>Sar</taxon>
        <taxon>Rhizaria</taxon>
        <taxon>Cercozoa</taxon>
        <taxon>Imbricatea</taxon>
        <taxon>Silicofilosea</taxon>
        <taxon>Euglyphida</taxon>
        <taxon>Paulinellidae</taxon>
        <taxon>Paulinella</taxon>
    </lineage>
</organism>
<proteinExistence type="predicted"/>
<dbReference type="RefSeq" id="YP_002048918.1">
    <property type="nucleotide sequence ID" value="NC_011087.1"/>
</dbReference>
<feature type="compositionally biased region" description="Basic and acidic residues" evidence="1">
    <location>
        <begin position="165"/>
        <end position="179"/>
    </location>
</feature>